<comment type="caution">
    <text evidence="3">The sequence shown here is derived from an EMBL/GenBank/DDBJ whole genome shotgun (WGS) entry which is preliminary data.</text>
</comment>
<feature type="domain" description="HTH merR-type" evidence="2">
    <location>
        <begin position="1"/>
        <end position="70"/>
    </location>
</feature>
<dbReference type="Gene3D" id="1.10.1660.10">
    <property type="match status" value="1"/>
</dbReference>
<evidence type="ECO:0000256" key="1">
    <source>
        <dbReference type="ARBA" id="ARBA00023125"/>
    </source>
</evidence>
<dbReference type="PANTHER" id="PTHR30204">
    <property type="entry name" value="REDOX-CYCLING DRUG-SENSING TRANSCRIPTIONAL ACTIVATOR SOXR"/>
    <property type="match status" value="1"/>
</dbReference>
<proteinExistence type="predicted"/>
<reference evidence="3 4" key="2">
    <citation type="submission" date="2018-06" db="EMBL/GenBank/DDBJ databases">
        <authorList>
            <person name="Zhirakovskaya E."/>
        </authorList>
    </citation>
    <scope>NUCLEOTIDE SEQUENCE [LARGE SCALE GENOMIC DNA]</scope>
    <source>
        <strain evidence="3 4">FBKL4.011</strain>
    </source>
</reference>
<dbReference type="PANTHER" id="PTHR30204:SF96">
    <property type="entry name" value="CHROMOSOME-ANCHORING PROTEIN RACA"/>
    <property type="match status" value="1"/>
</dbReference>
<dbReference type="PROSITE" id="PS50937">
    <property type="entry name" value="HTH_MERR_2"/>
    <property type="match status" value="1"/>
</dbReference>
<protein>
    <submittedName>
        <fullName evidence="3">MerR family transcriptional regulator</fullName>
    </submittedName>
</protein>
<dbReference type="PRINTS" id="PR00040">
    <property type="entry name" value="HTHMERR"/>
</dbReference>
<dbReference type="PROSITE" id="PS00552">
    <property type="entry name" value="HTH_MERR_1"/>
    <property type="match status" value="1"/>
</dbReference>
<keyword evidence="4" id="KW-1185">Reference proteome</keyword>
<dbReference type="OrthoDB" id="1894615at2"/>
<dbReference type="CDD" id="cd01106">
    <property type="entry name" value="HTH_TipAL-Mta"/>
    <property type="match status" value="1"/>
</dbReference>
<gene>
    <name evidence="3" type="ORF">DL897_15780</name>
</gene>
<sequence length="252" mass="30052">MLTIGEVSKRTSLSIRSLRYYDEIGLLKPSSFTEGKHRLYSKQDLIKLQQIIFLKDLGLPLKTISCLLTQSNHEWIQLLNQQAKYLQQEKKRIEQMELGIQAVIRSYEVEKTIDWDILFELYDHSREAKENQLASLTRLEQEVLKRGPKLEADDPNTEEWRELLRKLNDLQHLPPESDEIQQIIEQISKKSEELYQGDEALMKKAWEMRKNPHYSYRYYPIKENIIQLLDKAFEIYDQNQRQSSRTKKRSPL</sequence>
<dbReference type="RefSeq" id="WP_113660087.1">
    <property type="nucleotide sequence ID" value="NZ_KZ845674.1"/>
</dbReference>
<name>A0A364K1P4_9BACL</name>
<evidence type="ECO:0000259" key="2">
    <source>
        <dbReference type="PROSITE" id="PS50937"/>
    </source>
</evidence>
<dbReference type="InterPro" id="IPR000551">
    <property type="entry name" value="MerR-type_HTH_dom"/>
</dbReference>
<organism evidence="3 4">
    <name type="scientific">Thermoflavimicrobium daqui</name>
    <dbReference type="NCBI Taxonomy" id="2137476"/>
    <lineage>
        <taxon>Bacteria</taxon>
        <taxon>Bacillati</taxon>
        <taxon>Bacillota</taxon>
        <taxon>Bacilli</taxon>
        <taxon>Bacillales</taxon>
        <taxon>Thermoactinomycetaceae</taxon>
        <taxon>Thermoflavimicrobium</taxon>
    </lineage>
</organism>
<evidence type="ECO:0000313" key="4">
    <source>
        <dbReference type="Proteomes" id="UP000251213"/>
    </source>
</evidence>
<dbReference type="InterPro" id="IPR047057">
    <property type="entry name" value="MerR_fam"/>
</dbReference>
<dbReference type="GO" id="GO:0003677">
    <property type="term" value="F:DNA binding"/>
    <property type="evidence" value="ECO:0007669"/>
    <property type="project" value="UniProtKB-KW"/>
</dbReference>
<reference evidence="3 4" key="1">
    <citation type="submission" date="2018-06" db="EMBL/GenBank/DDBJ databases">
        <title>Thermoflavimicrobium daqus sp. nov., a thermophilic microbe isolated from Moutai-flavour Daqu.</title>
        <authorList>
            <person name="Wang X."/>
            <person name="Zhou H."/>
        </authorList>
    </citation>
    <scope>NUCLEOTIDE SEQUENCE [LARGE SCALE GENOMIC DNA]</scope>
    <source>
        <strain evidence="3 4">FBKL4.011</strain>
    </source>
</reference>
<evidence type="ECO:0000313" key="3">
    <source>
        <dbReference type="EMBL" id="RAL21875.1"/>
    </source>
</evidence>
<accession>A0A364K1P4</accession>
<dbReference type="AlphaFoldDB" id="A0A364K1P4"/>
<dbReference type="GO" id="GO:0003700">
    <property type="term" value="F:DNA-binding transcription factor activity"/>
    <property type="evidence" value="ECO:0007669"/>
    <property type="project" value="InterPro"/>
</dbReference>
<dbReference type="SUPFAM" id="SSF46955">
    <property type="entry name" value="Putative DNA-binding domain"/>
    <property type="match status" value="1"/>
</dbReference>
<dbReference type="EMBL" id="QJKK01000012">
    <property type="protein sequence ID" value="RAL21875.1"/>
    <property type="molecule type" value="Genomic_DNA"/>
</dbReference>
<dbReference type="SMART" id="SM00422">
    <property type="entry name" value="HTH_MERR"/>
    <property type="match status" value="1"/>
</dbReference>
<dbReference type="InterPro" id="IPR009061">
    <property type="entry name" value="DNA-bd_dom_put_sf"/>
</dbReference>
<dbReference type="Proteomes" id="UP000251213">
    <property type="component" value="Unassembled WGS sequence"/>
</dbReference>
<keyword evidence="1" id="KW-0238">DNA-binding</keyword>
<dbReference type="Pfam" id="PF13411">
    <property type="entry name" value="MerR_1"/>
    <property type="match status" value="1"/>
</dbReference>